<dbReference type="PRINTS" id="PR00892">
    <property type="entry name" value="RABGDI"/>
</dbReference>
<dbReference type="EMBL" id="BQXS01012635">
    <property type="protein sequence ID" value="GKT26074.1"/>
    <property type="molecule type" value="Genomic_DNA"/>
</dbReference>
<feature type="region of interest" description="Disordered" evidence="3">
    <location>
        <begin position="326"/>
        <end position="345"/>
    </location>
</feature>
<dbReference type="PRINTS" id="PR00891">
    <property type="entry name" value="RABGDIREP"/>
</dbReference>
<evidence type="ECO:0000313" key="5">
    <source>
        <dbReference type="Proteomes" id="UP001057375"/>
    </source>
</evidence>
<dbReference type="Gene3D" id="3.50.50.60">
    <property type="entry name" value="FAD/NAD(P)-binding domain"/>
    <property type="match status" value="1"/>
</dbReference>
<dbReference type="SUPFAM" id="SSF51905">
    <property type="entry name" value="FAD/NAD(P)-binding domain"/>
    <property type="match status" value="2"/>
</dbReference>
<dbReference type="PANTHER" id="PTHR11787:SF8">
    <property type="entry name" value="RAB GDP DISSOCIATION INHIBITOR"/>
    <property type="match status" value="1"/>
</dbReference>
<dbReference type="SUPFAM" id="SSF54373">
    <property type="entry name" value="FAD-linked reductases, C-terminal domain"/>
    <property type="match status" value="1"/>
</dbReference>
<comment type="caution">
    <text evidence="4">The sequence shown here is derived from an EMBL/GenBank/DDBJ whole genome shotgun (WGS) entry which is preliminary data.</text>
</comment>
<dbReference type="Proteomes" id="UP001057375">
    <property type="component" value="Unassembled WGS sequence"/>
</dbReference>
<dbReference type="Gene3D" id="3.30.519.10">
    <property type="entry name" value="Guanine Nucleotide Dissociation Inhibitor, domain 2"/>
    <property type="match status" value="1"/>
</dbReference>
<comment type="similarity">
    <text evidence="1 2">Belongs to the Rab GDI family.</text>
</comment>
<proteinExistence type="inferred from homology"/>
<dbReference type="InterPro" id="IPR036188">
    <property type="entry name" value="FAD/NAD-bd_sf"/>
</dbReference>
<dbReference type="InterPro" id="IPR018203">
    <property type="entry name" value="GDP_dissociation_inhibitor"/>
</dbReference>
<reference evidence="4" key="1">
    <citation type="submission" date="2022-03" db="EMBL/GenBank/DDBJ databases">
        <title>Draft genome sequence of Aduncisulcus paluster, a free-living microaerophilic Fornicata.</title>
        <authorList>
            <person name="Yuyama I."/>
            <person name="Kume K."/>
            <person name="Tamura T."/>
            <person name="Inagaki Y."/>
            <person name="Hashimoto T."/>
        </authorList>
    </citation>
    <scope>NUCLEOTIDE SEQUENCE</scope>
    <source>
        <strain evidence="4">NY0171</strain>
    </source>
</reference>
<keyword evidence="5" id="KW-1185">Reference proteome</keyword>
<dbReference type="Gene3D" id="1.10.405.10">
    <property type="entry name" value="Guanine Nucleotide Dissociation Inhibitor, domain 1"/>
    <property type="match status" value="1"/>
</dbReference>
<evidence type="ECO:0000256" key="1">
    <source>
        <dbReference type="ARBA" id="ARBA00005593"/>
    </source>
</evidence>
<name>A0ABQ5K5G3_9EUKA</name>
<dbReference type="PANTHER" id="PTHR11787">
    <property type="entry name" value="RAB GDP-DISSOCIATION INHIBITOR"/>
    <property type="match status" value="1"/>
</dbReference>
<organism evidence="4 5">
    <name type="scientific">Aduncisulcus paluster</name>
    <dbReference type="NCBI Taxonomy" id="2918883"/>
    <lineage>
        <taxon>Eukaryota</taxon>
        <taxon>Metamonada</taxon>
        <taxon>Carpediemonas-like organisms</taxon>
        <taxon>Aduncisulcus</taxon>
    </lineage>
</organism>
<dbReference type="Pfam" id="PF00996">
    <property type="entry name" value="GDI"/>
    <property type="match status" value="2"/>
</dbReference>
<accession>A0ABQ5K5G3</accession>
<protein>
    <recommendedName>
        <fullName evidence="2">Rab GDP dissociation inhibitor</fullName>
    </recommendedName>
</protein>
<evidence type="ECO:0000256" key="3">
    <source>
        <dbReference type="SAM" id="MobiDB-lite"/>
    </source>
</evidence>
<gene>
    <name evidence="4" type="ORF">ADUPG1_013229</name>
</gene>
<evidence type="ECO:0000313" key="4">
    <source>
        <dbReference type="EMBL" id="GKT26074.1"/>
    </source>
</evidence>
<dbReference type="InterPro" id="IPR000806">
    <property type="entry name" value="RabGDI"/>
</dbReference>
<sequence>MEGFSPYYDAIILGTGLKECLLSGLLSVSGYKVLHIDKNSYYGAESASLNIQQLYQQFRPGMEPPKRFGATTREWKQWNIDLFPKFVLSAGALVSTLVHTNTTHYLNFKVIDGSYVYSPAKGGCIHRVPATVKEAIASKLMKFGEKRRMASLLELIQKECDPEQPSTRDLTGLTMKELFAEFSLQESTQDFIGHAMGLWRDDSYLERPAKETCDRIFLYARSLAKFGSSPYIYPEYGLGELPQGFSRLASVFGGVYMIRIDVQELLYNEDGTFRGIRAKNDEDIEFEAYAKWCIGAPSYFPREMTKVSHSVARAVCILDKPIAGSDYSKSQKDKDKKKNPKHRLSSLPGFFPSCQIIIPQKTVHRRHDVYVSGMGTYYKSCPPNFMLGYVSTTVETDSPRDELKPGLELLNKSGGLIDSFETVNEILVGADGIEKKSVWITSSYDETSHFETSISEVMELFEKITGEKVDLSKPPSDPQDIVKLVEARNKYLLELYGSLEAGERKETEEDGEKEIKEVAEEIDQM</sequence>
<evidence type="ECO:0000256" key="2">
    <source>
        <dbReference type="RuleBase" id="RU363124"/>
    </source>
</evidence>